<dbReference type="InterPro" id="IPR006311">
    <property type="entry name" value="TAT_signal"/>
</dbReference>
<dbReference type="SUPFAM" id="SSF49478">
    <property type="entry name" value="Cna protein B-type domain"/>
    <property type="match status" value="1"/>
</dbReference>
<evidence type="ECO:0000256" key="1">
    <source>
        <dbReference type="SAM" id="SignalP"/>
    </source>
</evidence>
<comment type="caution">
    <text evidence="2">The sequence shown here is derived from an EMBL/GenBank/DDBJ whole genome shotgun (WGS) entry which is preliminary data.</text>
</comment>
<dbReference type="RefSeq" id="WP_106408872.1">
    <property type="nucleotide sequence ID" value="NZ_CP040788.1"/>
</dbReference>
<feature type="chain" id="PRO_5038633844" evidence="1">
    <location>
        <begin position="24"/>
        <end position="740"/>
    </location>
</feature>
<dbReference type="AlphaFoldDB" id="A0A225C5B0"/>
<keyword evidence="3" id="KW-1185">Reference proteome</keyword>
<keyword evidence="1" id="KW-0732">Signal</keyword>
<proteinExistence type="predicted"/>
<accession>A0A225C5B0</accession>
<dbReference type="OrthoDB" id="614750at2"/>
<dbReference type="Proteomes" id="UP000215316">
    <property type="component" value="Unassembled WGS sequence"/>
</dbReference>
<name>A0A225C5B0_9MICO</name>
<dbReference type="SUPFAM" id="SSF49452">
    <property type="entry name" value="Starch-binding domain-like"/>
    <property type="match status" value="1"/>
</dbReference>
<dbReference type="Pfam" id="PF13620">
    <property type="entry name" value="CarboxypepD_reg"/>
    <property type="match status" value="1"/>
</dbReference>
<dbReference type="InterPro" id="IPR013784">
    <property type="entry name" value="Carb-bd-like_fold"/>
</dbReference>
<feature type="signal peptide" evidence="1">
    <location>
        <begin position="1"/>
        <end position="23"/>
    </location>
</feature>
<dbReference type="Gene3D" id="2.60.40.1120">
    <property type="entry name" value="Carboxypeptidase-like, regulatory domain"/>
    <property type="match status" value="1"/>
</dbReference>
<dbReference type="Gene3D" id="2.60.40.2700">
    <property type="match status" value="3"/>
</dbReference>
<sequence length="740" mass="76057">MQHARRRALVGLLSLALVASAQAGLATGASAAPASGSEAAAAPAALAFTAAPAPTVTGTTEVGSTLTAVTGTWTPTPGTFLYRWSRDGVAIQGATRATYALVAADQGKRITVSVTAVKTRYPSTTRTSEPTAPVAPKGGAPVAALPFTSAPVPTLSGSVTVGGTVTAVPGTWSPTPRLAYQWFAGSAPIAGATSSTYSPVAQDLGKTLTVSVAAFRDGYATTTRMSAGATVTQGTFPERTFVIRGDARVGEHLDVANETFSYEATQTVTWAADGVTIPGATTVRYQPVVADIGKRITATITGSAPGFATETRTTTPTAPVVAADTPPAVATGVVAGRAFLGSVADANLLGDGEVTAYRESDGVGWSAPLVDGSFEVTGLAPGEYTLVVGSVVDGTYVSQFYRAPGDAATATRFTVANDRTVRLDVVVETGASISGTITTSDGKPAFGSEVEVFRARGGVVASIRTDESGAFLITSRDLTPGQYEVRISAPFVNPEGYIGEWYGDTDDRNKATRITVVGKEAITGIDAELILGSRLEGIVRKPNTVGYAGADVYLVPETAALLGSDPRTGTLGRTDASGRFDFQKITPGRYYVYVAPNRYEAPSYAPRWVGGTGTLATATVLTARRGADLAPLDVTLRQDASVTARLVGVTAPGFEDYATVELLQDGVVKGTSGASRTSPAFVANVEPGTYRVRVSYYRDFAPVPTWWAGGTGADRSQLVVGADRSVSIAVRAAPGTGIAG</sequence>
<reference evidence="2" key="1">
    <citation type="submission" date="2017-08" db="EMBL/GenBank/DDBJ databases">
        <title>Genomes of multiple Clavibacter strains from different subspecies.</title>
        <authorList>
            <person name="Yuan X.-K."/>
            <person name="Li X.-S."/>
            <person name="Nie J."/>
            <person name="De Boer S.H."/>
        </authorList>
    </citation>
    <scope>NUCLEOTIDE SEQUENCE [LARGE SCALE GENOMIC DNA]</scope>
    <source>
        <strain evidence="2">ATCC 33566</strain>
    </source>
</reference>
<evidence type="ECO:0000313" key="3">
    <source>
        <dbReference type="Proteomes" id="UP000215316"/>
    </source>
</evidence>
<gene>
    <name evidence="2" type="ORF">B5P24_03560</name>
</gene>
<evidence type="ECO:0000313" key="2">
    <source>
        <dbReference type="EMBL" id="OQJ62157.1"/>
    </source>
</evidence>
<organism evidence="2 3">
    <name type="scientific">Clavibacter tessellarius</name>
    <dbReference type="NCBI Taxonomy" id="31965"/>
    <lineage>
        <taxon>Bacteria</taxon>
        <taxon>Bacillati</taxon>
        <taxon>Actinomycetota</taxon>
        <taxon>Actinomycetes</taxon>
        <taxon>Micrococcales</taxon>
        <taxon>Microbacteriaceae</taxon>
        <taxon>Clavibacter</taxon>
    </lineage>
</organism>
<dbReference type="EMBL" id="MZMQ01000001">
    <property type="protein sequence ID" value="OQJ62157.1"/>
    <property type="molecule type" value="Genomic_DNA"/>
</dbReference>
<protein>
    <submittedName>
        <fullName evidence="2">Uncharacterized protein</fullName>
    </submittedName>
</protein>
<dbReference type="GO" id="GO:0030246">
    <property type="term" value="F:carbohydrate binding"/>
    <property type="evidence" value="ECO:0007669"/>
    <property type="project" value="InterPro"/>
</dbReference>
<dbReference type="PROSITE" id="PS51318">
    <property type="entry name" value="TAT"/>
    <property type="match status" value="1"/>
</dbReference>